<dbReference type="EMBL" id="CP042997">
    <property type="protein sequence ID" value="QEH36910.1"/>
    <property type="molecule type" value="Genomic_DNA"/>
</dbReference>
<proteinExistence type="predicted"/>
<sequence length="89" mass="9817">MRGFESWILGRGRQGTRRDEIGRGVAGLAASCGRIPRLLRVIRASLHLYGLMARLSFATKTRPGLILIPISSSTAGSRGLRPTRRVFRI</sequence>
<reference evidence="1 2" key="1">
    <citation type="submission" date="2019-08" db="EMBL/GenBank/DDBJ databases">
        <title>Deep-cultivation of Planctomycetes and their phenomic and genomic characterization uncovers novel biology.</title>
        <authorList>
            <person name="Wiegand S."/>
            <person name="Jogler M."/>
            <person name="Boedeker C."/>
            <person name="Pinto D."/>
            <person name="Vollmers J."/>
            <person name="Rivas-Marin E."/>
            <person name="Kohn T."/>
            <person name="Peeters S.H."/>
            <person name="Heuer A."/>
            <person name="Rast P."/>
            <person name="Oberbeckmann S."/>
            <person name="Bunk B."/>
            <person name="Jeske O."/>
            <person name="Meyerdierks A."/>
            <person name="Storesund J.E."/>
            <person name="Kallscheuer N."/>
            <person name="Luecker S."/>
            <person name="Lage O.M."/>
            <person name="Pohl T."/>
            <person name="Merkel B.J."/>
            <person name="Hornburger P."/>
            <person name="Mueller R.-W."/>
            <person name="Bruemmer F."/>
            <person name="Labrenz M."/>
            <person name="Spormann A.M."/>
            <person name="Op den Camp H."/>
            <person name="Overmann J."/>
            <person name="Amann R."/>
            <person name="Jetten M.S.M."/>
            <person name="Mascher T."/>
            <person name="Medema M.H."/>
            <person name="Devos D.P."/>
            <person name="Kaster A.-K."/>
            <person name="Ovreas L."/>
            <person name="Rohde M."/>
            <person name="Galperin M.Y."/>
            <person name="Jogler C."/>
        </authorList>
    </citation>
    <scope>NUCLEOTIDE SEQUENCE [LARGE SCALE GENOMIC DNA]</scope>
    <source>
        <strain evidence="1 2">OJF2</strain>
    </source>
</reference>
<gene>
    <name evidence="1" type="ORF">OJF2_54950</name>
</gene>
<dbReference type="KEGG" id="agv:OJF2_54950"/>
<name>A0A5B9WAK1_9BACT</name>
<protein>
    <submittedName>
        <fullName evidence="1">Uncharacterized protein</fullName>
    </submittedName>
</protein>
<dbReference type="AlphaFoldDB" id="A0A5B9WAK1"/>
<organism evidence="1 2">
    <name type="scientific">Aquisphaera giovannonii</name>
    <dbReference type="NCBI Taxonomy" id="406548"/>
    <lineage>
        <taxon>Bacteria</taxon>
        <taxon>Pseudomonadati</taxon>
        <taxon>Planctomycetota</taxon>
        <taxon>Planctomycetia</taxon>
        <taxon>Isosphaerales</taxon>
        <taxon>Isosphaeraceae</taxon>
        <taxon>Aquisphaera</taxon>
    </lineage>
</organism>
<accession>A0A5B9WAK1</accession>
<evidence type="ECO:0000313" key="2">
    <source>
        <dbReference type="Proteomes" id="UP000324233"/>
    </source>
</evidence>
<dbReference type="Proteomes" id="UP000324233">
    <property type="component" value="Chromosome"/>
</dbReference>
<keyword evidence="2" id="KW-1185">Reference proteome</keyword>
<evidence type="ECO:0000313" key="1">
    <source>
        <dbReference type="EMBL" id="QEH36910.1"/>
    </source>
</evidence>